<dbReference type="Proteomes" id="UP000198424">
    <property type="component" value="Unassembled WGS sequence"/>
</dbReference>
<dbReference type="EMBL" id="MUGY01000020">
    <property type="protein sequence ID" value="OXA92604.1"/>
    <property type="molecule type" value="Genomic_DNA"/>
</dbReference>
<reference evidence="1 3" key="1">
    <citation type="submission" date="2014-07" db="EMBL/GenBank/DDBJ databases">
        <title>Genome of Flavobacterium hydatis DSM 2063.</title>
        <authorList>
            <person name="Pipes S.E."/>
            <person name="Stropko S.J."/>
            <person name="Newman J.D."/>
        </authorList>
    </citation>
    <scope>NUCLEOTIDE SEQUENCE [LARGE SCALE GENOMIC DNA]</scope>
    <source>
        <strain evidence="1 3">DSM 2063</strain>
    </source>
</reference>
<dbReference type="eggNOG" id="COG4334">
    <property type="taxonomic scope" value="Bacteria"/>
</dbReference>
<dbReference type="AlphaFoldDB" id="A0A085ZHT6"/>
<proteinExistence type="predicted"/>
<dbReference type="EMBL" id="JPRM01000056">
    <property type="protein sequence ID" value="KFF04000.1"/>
    <property type="molecule type" value="Genomic_DNA"/>
</dbReference>
<evidence type="ECO:0000313" key="3">
    <source>
        <dbReference type="Proteomes" id="UP000028712"/>
    </source>
</evidence>
<keyword evidence="4" id="KW-1185">Reference proteome</keyword>
<evidence type="ECO:0000313" key="1">
    <source>
        <dbReference type="EMBL" id="KFF04000.1"/>
    </source>
</evidence>
<evidence type="ECO:0008006" key="5">
    <source>
        <dbReference type="Google" id="ProtNLM"/>
    </source>
</evidence>
<dbReference type="Pfam" id="PF10012">
    <property type="entry name" value="DUF2255"/>
    <property type="match status" value="1"/>
</dbReference>
<dbReference type="Proteomes" id="UP000028712">
    <property type="component" value="Unassembled WGS sequence"/>
</dbReference>
<gene>
    <name evidence="2" type="ORF">B0A62_14925</name>
    <name evidence="1" type="ORF">IW20_24395</name>
</gene>
<name>A0A085ZHT6_FLAHY</name>
<sequence length="124" mass="14351">MKNFDTETIHFIENNNLIGIKAGNERPNFLNIWMVTIDNRIFARSWGFAEKSWYNTFLKDAGGEIKCGERVIKISAVIPQDIKLLNKKINEAYLKKYDSGSNSYYAHGIIKEEHIAKTMEFIAF</sequence>
<evidence type="ECO:0000313" key="4">
    <source>
        <dbReference type="Proteomes" id="UP000198424"/>
    </source>
</evidence>
<dbReference type="InterPro" id="IPR016888">
    <property type="entry name" value="UCP028498"/>
</dbReference>
<protein>
    <recommendedName>
        <fullName evidence="5">DUF2255 domain-containing protein</fullName>
    </recommendedName>
</protein>
<organism evidence="1 3">
    <name type="scientific">Flavobacterium hydatis</name>
    <name type="common">Cytophaga aquatilis</name>
    <dbReference type="NCBI Taxonomy" id="991"/>
    <lineage>
        <taxon>Bacteria</taxon>
        <taxon>Pseudomonadati</taxon>
        <taxon>Bacteroidota</taxon>
        <taxon>Flavobacteriia</taxon>
        <taxon>Flavobacteriales</taxon>
        <taxon>Flavobacteriaceae</taxon>
        <taxon>Flavobacterium</taxon>
    </lineage>
</organism>
<comment type="caution">
    <text evidence="1">The sequence shown here is derived from an EMBL/GenBank/DDBJ whole genome shotgun (WGS) entry which is preliminary data.</text>
</comment>
<dbReference type="OrthoDB" id="980661at2"/>
<reference evidence="2 4" key="2">
    <citation type="submission" date="2016-11" db="EMBL/GenBank/DDBJ databases">
        <title>Whole genomes of Flavobacteriaceae.</title>
        <authorList>
            <person name="Stine C."/>
            <person name="Li C."/>
            <person name="Tadesse D."/>
        </authorList>
    </citation>
    <scope>NUCLEOTIDE SEQUENCE [LARGE SCALE GENOMIC DNA]</scope>
    <source>
        <strain evidence="2 4">ATCC 29551</strain>
    </source>
</reference>
<evidence type="ECO:0000313" key="2">
    <source>
        <dbReference type="EMBL" id="OXA92604.1"/>
    </source>
</evidence>
<accession>A0A085ZHT6</accession>
<dbReference type="RefSeq" id="WP_035628549.1">
    <property type="nucleotide sequence ID" value="NZ_JBEWQG010000027.1"/>
</dbReference>